<gene>
    <name evidence="13" type="ORF">URODEC1_LOCUS8146</name>
</gene>
<comment type="function">
    <text evidence="11">Mannosyltransferase involved in glycosylphosphatidylinositol-anchor biosynthesis.</text>
</comment>
<keyword evidence="5 11" id="KW-0328">Glycosyltransferase</keyword>
<dbReference type="Pfam" id="PF04188">
    <property type="entry name" value="Mannosyl_trans2"/>
    <property type="match status" value="2"/>
</dbReference>
<keyword evidence="7 11" id="KW-0812">Transmembrane</keyword>
<proteinExistence type="inferred from homology"/>
<feature type="region of interest" description="Disordered" evidence="12">
    <location>
        <begin position="358"/>
        <end position="387"/>
    </location>
</feature>
<dbReference type="AlphaFoldDB" id="A0ABC8VYH1"/>
<comment type="subcellular location">
    <subcellularLocation>
        <location evidence="1 11">Endoplasmic reticulum membrane</location>
        <topology evidence="1 11">Multi-pass membrane protein</topology>
    </subcellularLocation>
</comment>
<feature type="transmembrane region" description="Helical" evidence="11">
    <location>
        <begin position="87"/>
        <end position="105"/>
    </location>
</feature>
<evidence type="ECO:0000256" key="2">
    <source>
        <dbReference type="ARBA" id="ARBA00004687"/>
    </source>
</evidence>
<feature type="transmembrane region" description="Helical" evidence="11">
    <location>
        <begin position="176"/>
        <end position="201"/>
    </location>
</feature>
<feature type="compositionally biased region" description="Polar residues" evidence="12">
    <location>
        <begin position="363"/>
        <end position="383"/>
    </location>
</feature>
<dbReference type="PANTHER" id="PTHR12468:SF2">
    <property type="entry name" value="GPI MANNOSYLTRANSFERASE 2"/>
    <property type="match status" value="1"/>
</dbReference>
<name>A0ABC8VYH1_9POAL</name>
<evidence type="ECO:0000256" key="5">
    <source>
        <dbReference type="ARBA" id="ARBA00022676"/>
    </source>
</evidence>
<dbReference type="GO" id="GO:0005789">
    <property type="term" value="C:endoplasmic reticulum membrane"/>
    <property type="evidence" value="ECO:0007669"/>
    <property type="project" value="UniProtKB-SubCell"/>
</dbReference>
<feature type="transmembrane region" description="Helical" evidence="11">
    <location>
        <begin position="502"/>
        <end position="525"/>
    </location>
</feature>
<evidence type="ECO:0000256" key="12">
    <source>
        <dbReference type="SAM" id="MobiDB-lite"/>
    </source>
</evidence>
<keyword evidence="8 11" id="KW-0256">Endoplasmic reticulum</keyword>
<feature type="transmembrane region" description="Helical" evidence="11">
    <location>
        <begin position="310"/>
        <end position="328"/>
    </location>
</feature>
<keyword evidence="10 11" id="KW-0472">Membrane</keyword>
<comment type="similarity">
    <text evidence="3 11">Belongs to the PIGV family.</text>
</comment>
<evidence type="ECO:0000256" key="1">
    <source>
        <dbReference type="ARBA" id="ARBA00004477"/>
    </source>
</evidence>
<feature type="transmembrane region" description="Helical" evidence="11">
    <location>
        <begin position="418"/>
        <end position="440"/>
    </location>
</feature>
<dbReference type="EC" id="2.4.1.-" evidence="11"/>
<accession>A0ABC8VYH1</accession>
<keyword evidence="4 11" id="KW-0337">GPI-anchor biosynthesis</keyword>
<comment type="pathway">
    <text evidence="2 11">Glycolipid biosynthesis; glycosylphosphatidylinositol-anchor biosynthesis.</text>
</comment>
<evidence type="ECO:0000313" key="14">
    <source>
        <dbReference type="Proteomes" id="UP001497457"/>
    </source>
</evidence>
<keyword evidence="14" id="KW-1185">Reference proteome</keyword>
<dbReference type="PANTHER" id="PTHR12468">
    <property type="entry name" value="GPI MANNOSYLTRANSFERASE 2"/>
    <property type="match status" value="1"/>
</dbReference>
<organism evidence="13 14">
    <name type="scientific">Urochloa decumbens</name>
    <dbReference type="NCBI Taxonomy" id="240449"/>
    <lineage>
        <taxon>Eukaryota</taxon>
        <taxon>Viridiplantae</taxon>
        <taxon>Streptophyta</taxon>
        <taxon>Embryophyta</taxon>
        <taxon>Tracheophyta</taxon>
        <taxon>Spermatophyta</taxon>
        <taxon>Magnoliopsida</taxon>
        <taxon>Liliopsida</taxon>
        <taxon>Poales</taxon>
        <taxon>Poaceae</taxon>
        <taxon>PACMAD clade</taxon>
        <taxon>Panicoideae</taxon>
        <taxon>Panicodae</taxon>
        <taxon>Paniceae</taxon>
        <taxon>Melinidinae</taxon>
        <taxon>Urochloa</taxon>
    </lineage>
</organism>
<keyword evidence="9 11" id="KW-1133">Transmembrane helix</keyword>
<dbReference type="GO" id="GO:0006506">
    <property type="term" value="P:GPI anchor biosynthetic process"/>
    <property type="evidence" value="ECO:0007669"/>
    <property type="project" value="UniProtKB-KW"/>
</dbReference>
<evidence type="ECO:0000256" key="10">
    <source>
        <dbReference type="ARBA" id="ARBA00023136"/>
    </source>
</evidence>
<evidence type="ECO:0000256" key="6">
    <source>
        <dbReference type="ARBA" id="ARBA00022679"/>
    </source>
</evidence>
<feature type="transmembrane region" description="Helical" evidence="11">
    <location>
        <begin position="117"/>
        <end position="138"/>
    </location>
</feature>
<reference evidence="13" key="1">
    <citation type="submission" date="2024-10" db="EMBL/GenBank/DDBJ databases">
        <authorList>
            <person name="Ryan C."/>
        </authorList>
    </citation>
    <scope>NUCLEOTIDE SEQUENCE [LARGE SCALE GENOMIC DNA]</scope>
</reference>
<protein>
    <recommendedName>
        <fullName evidence="11">GPI mannosyltransferase 2</fullName>
        <ecNumber evidence="11">2.4.1.-</ecNumber>
    </recommendedName>
</protein>
<dbReference type="InterPro" id="IPR007315">
    <property type="entry name" value="PIG-V/Gpi18"/>
</dbReference>
<evidence type="ECO:0000256" key="11">
    <source>
        <dbReference type="RuleBase" id="RU363112"/>
    </source>
</evidence>
<evidence type="ECO:0000256" key="7">
    <source>
        <dbReference type="ARBA" id="ARBA00022692"/>
    </source>
</evidence>
<feature type="transmembrane region" description="Helical" evidence="11">
    <location>
        <begin position="240"/>
        <end position="264"/>
    </location>
</feature>
<dbReference type="EMBL" id="OZ075121">
    <property type="protein sequence ID" value="CAL4899285.1"/>
    <property type="molecule type" value="Genomic_DNA"/>
</dbReference>
<evidence type="ECO:0000256" key="8">
    <source>
        <dbReference type="ARBA" id="ARBA00022824"/>
    </source>
</evidence>
<keyword evidence="6 11" id="KW-0808">Transferase</keyword>
<evidence type="ECO:0000256" key="3">
    <source>
        <dbReference type="ARBA" id="ARBA00008698"/>
    </source>
</evidence>
<dbReference type="GO" id="GO:0016757">
    <property type="term" value="F:glycosyltransferase activity"/>
    <property type="evidence" value="ECO:0007669"/>
    <property type="project" value="UniProtKB-KW"/>
</dbReference>
<evidence type="ECO:0000256" key="9">
    <source>
        <dbReference type="ARBA" id="ARBA00022989"/>
    </source>
</evidence>
<evidence type="ECO:0000256" key="4">
    <source>
        <dbReference type="ARBA" id="ARBA00022502"/>
    </source>
</evidence>
<dbReference type="Proteomes" id="UP001497457">
    <property type="component" value="Chromosome 11b"/>
</dbReference>
<feature type="transmembrane region" description="Helical" evidence="11">
    <location>
        <begin position="150"/>
        <end position="170"/>
    </location>
</feature>
<sequence length="528" mass="58174">MAPPLAGVVRLAAASRVLVLSLSLLARLLFRPYDTSASLSPPCLSSSPSAASSPPTNLSAAVSSLAVWDGVHFARSAECGYEYEQSFAFLPLLPASIALLARSLFAPLVPVLGYRAVLVLSGYVLNNVTFVAAAAYFYRLSVLILKDRKAAYRASVLFCFNPASVFYSSLYSESLYALFSLGGLFYLFSGANTVAAIMLALSGSARSNGALNAGYFCFQALLQAYDAAVRKKRPLFAIQALVAAALRTIFIFLPFFAFQAYAYLNICVHGSSEELRPWCKTKVPLLYGFIQSHYWGVGFLRYFQVKQLPNFLLASPVLSLAVYSIIHYTKMLHQLFRTTSIHMQIITALEESSVESCKGSDDMTVSRSELSTGSTNKTQGNSKVKQRKSIATEKASATFYDTMSANQNIKEIQDEGSILLLPFVLHLAFMTFTAFFVMHVQVSTRISSLKRAYLDVLLISLLKYQLSVPLMKVSTRFLSASPPIYWAAGHILASPNCSSRRWSYLICVYFIAYILLGSLLFSNFYPFT</sequence>
<evidence type="ECO:0000313" key="13">
    <source>
        <dbReference type="EMBL" id="CAL4899285.1"/>
    </source>
</evidence>